<dbReference type="Proteomes" id="UP000182360">
    <property type="component" value="Unassembled WGS sequence"/>
</dbReference>
<dbReference type="PROSITE" id="PS51374">
    <property type="entry name" value="NDPK_LIKE"/>
    <property type="match status" value="1"/>
</dbReference>
<accession>A0A1H9FUG8</accession>
<keyword evidence="4" id="KW-1185">Reference proteome</keyword>
<dbReference type="RefSeq" id="WP_074643108.1">
    <property type="nucleotide sequence ID" value="NZ_FOFU01000004.1"/>
</dbReference>
<organism evidence="3 4">
    <name type="scientific">Treponema bryantii</name>
    <dbReference type="NCBI Taxonomy" id="163"/>
    <lineage>
        <taxon>Bacteria</taxon>
        <taxon>Pseudomonadati</taxon>
        <taxon>Spirochaetota</taxon>
        <taxon>Spirochaetia</taxon>
        <taxon>Spirochaetales</taxon>
        <taxon>Treponemataceae</taxon>
        <taxon>Treponema</taxon>
    </lineage>
</organism>
<evidence type="ECO:0000313" key="4">
    <source>
        <dbReference type="Proteomes" id="UP000182360"/>
    </source>
</evidence>
<dbReference type="AlphaFoldDB" id="A0A1H9FUG8"/>
<protein>
    <submittedName>
        <fullName evidence="3">Nucleoside diphosphate kinase</fullName>
    </submittedName>
</protein>
<dbReference type="Gene3D" id="3.30.70.141">
    <property type="entry name" value="Nucleoside diphosphate kinase-like domain"/>
    <property type="match status" value="1"/>
</dbReference>
<keyword evidence="3" id="KW-0418">Kinase</keyword>
<reference evidence="3 4" key="1">
    <citation type="submission" date="2016-10" db="EMBL/GenBank/DDBJ databases">
        <authorList>
            <person name="de Groot N.N."/>
        </authorList>
    </citation>
    <scope>NUCLEOTIDE SEQUENCE [LARGE SCALE GENOMIC DNA]</scope>
    <source>
        <strain evidence="3 4">B25</strain>
    </source>
</reference>
<evidence type="ECO:0000259" key="2">
    <source>
        <dbReference type="SMART" id="SM00562"/>
    </source>
</evidence>
<comment type="caution">
    <text evidence="1">Lacks conserved residue(s) required for the propagation of feature annotation.</text>
</comment>
<comment type="similarity">
    <text evidence="1">Belongs to the NDK family.</text>
</comment>
<keyword evidence="3" id="KW-0808">Transferase</keyword>
<evidence type="ECO:0000256" key="1">
    <source>
        <dbReference type="PROSITE-ProRule" id="PRU00706"/>
    </source>
</evidence>
<dbReference type="SMART" id="SM00562">
    <property type="entry name" value="NDK"/>
    <property type="match status" value="1"/>
</dbReference>
<name>A0A1H9FUG8_9SPIR</name>
<dbReference type="SUPFAM" id="SSF54919">
    <property type="entry name" value="Nucleoside diphosphate kinase, NDK"/>
    <property type="match status" value="1"/>
</dbReference>
<dbReference type="InterPro" id="IPR034907">
    <property type="entry name" value="NDK-like_dom"/>
</dbReference>
<evidence type="ECO:0000313" key="3">
    <source>
        <dbReference type="EMBL" id="SEQ41545.1"/>
    </source>
</evidence>
<dbReference type="OrthoDB" id="9801161at2"/>
<sequence length="353" mass="40983">MDKKVLAEYGFLMVRPDAFKNNLSNSIYQNIIERGFFLTAAKVLKLTPRQFEMIYEQKAHLFVPNLWLFGDIYRNTPCVAMVFKRSTNTDSRPVPEIFDTIKGNSSPIEGERKGIREEYGRISSFHGIVHCSDSIEACLNDLQVVFSDYELDTILKNEYCLQNKLKSEIIHFYLENDENKINSFDIVQFNLYLIKKIISTLCVRCLTQLDDADLSKFENIFDKYEQISLEVNKISDFSKRKKIFSEFQRDNKELIDSLIKCPLYFNTDNYKSGINTFETNALKSDFTLLKLSIAILGAYEGYNKLDCFKFLSVLERGGVYLTEWQQNILLAALTTDLNADRYWGGKPCYEMAK</sequence>
<dbReference type="InterPro" id="IPR036850">
    <property type="entry name" value="NDK-like_dom_sf"/>
</dbReference>
<proteinExistence type="inferred from homology"/>
<dbReference type="GO" id="GO:0016301">
    <property type="term" value="F:kinase activity"/>
    <property type="evidence" value="ECO:0007669"/>
    <property type="project" value="UniProtKB-KW"/>
</dbReference>
<dbReference type="Pfam" id="PF00334">
    <property type="entry name" value="NDK"/>
    <property type="match status" value="1"/>
</dbReference>
<feature type="domain" description="Nucleoside diphosphate kinase-like" evidence="2">
    <location>
        <begin position="7"/>
        <end position="153"/>
    </location>
</feature>
<dbReference type="EMBL" id="FOFU01000004">
    <property type="protein sequence ID" value="SEQ41545.1"/>
    <property type="molecule type" value="Genomic_DNA"/>
</dbReference>
<gene>
    <name evidence="3" type="ORF">SAMN04487977_104167</name>
</gene>